<evidence type="ECO:0000313" key="2">
    <source>
        <dbReference type="EMBL" id="PHT45866.1"/>
    </source>
</evidence>
<dbReference type="Pfam" id="PF06741">
    <property type="entry name" value="LsmAD"/>
    <property type="match status" value="1"/>
</dbReference>
<dbReference type="InterPro" id="IPR009604">
    <property type="entry name" value="LsmAD_domain"/>
</dbReference>
<dbReference type="EMBL" id="MLFT02000006">
    <property type="protein sequence ID" value="PHT45866.1"/>
    <property type="molecule type" value="Genomic_DNA"/>
</dbReference>
<sequence>MGSPFTTFEGLPVKGVVSPRNEGFSFIFELSSENLGESKEYGDGKTWNLGCTGKGGAYQSLSRDRLIYLSTCLIGHQVEVQVMDGSVFSGILHATNAEKDFGIILKMAHLIKDSSEGMKNTSEAFSKPPSKTLIIPGKEFVQVTAKGVPTTLDGFRTEVMLEQRQELLTDSCISQSRHIEVERQLERWVPDDDAPECPELDNVFDGHWNRGWDQFEANETLFGVKSTFDEDLYTTKLERGPQMSELEKEALRIAREIEGEDTRDLHLAEERGIQLHENLEVDEETRFSAVFREVDDSGYDDCEDILLDSRNDETFQGISNAMDKSSTYMSRRKLNDGAQVSSRSSAMDEVQSSQLSTSRDVYQTCYDDHAKESSVEVVPEDASILNRGLKALFSEHAGASCNKEDTRNQMVAEVAQISVFEGEYVL</sequence>
<dbReference type="PANTHER" id="PTHR12854">
    <property type="entry name" value="ATAXIN 2-RELATED"/>
    <property type="match status" value="1"/>
</dbReference>
<dbReference type="Pfam" id="PF14438">
    <property type="entry name" value="SM-ATX"/>
    <property type="match status" value="1"/>
</dbReference>
<dbReference type="InterPro" id="IPR025852">
    <property type="entry name" value="SM_dom_ATX"/>
</dbReference>
<dbReference type="GO" id="GO:0034063">
    <property type="term" value="P:stress granule assembly"/>
    <property type="evidence" value="ECO:0007669"/>
    <property type="project" value="TreeGrafter"/>
</dbReference>
<gene>
    <name evidence="2" type="ORF">CQW23_15024</name>
</gene>
<dbReference type="AlphaFoldDB" id="A0A2G2WKV5"/>
<accession>A0A2G2WKV5</accession>
<dbReference type="GO" id="GO:0003729">
    <property type="term" value="F:mRNA binding"/>
    <property type="evidence" value="ECO:0007669"/>
    <property type="project" value="TreeGrafter"/>
</dbReference>
<dbReference type="InterPro" id="IPR045117">
    <property type="entry name" value="ATXN2-like"/>
</dbReference>
<keyword evidence="3" id="KW-1185">Reference proteome</keyword>
<dbReference type="Proteomes" id="UP000224567">
    <property type="component" value="Unassembled WGS sequence"/>
</dbReference>
<feature type="domain" description="LsmAD" evidence="1">
    <location>
        <begin position="222"/>
        <end position="293"/>
    </location>
</feature>
<comment type="caution">
    <text evidence="2">The sequence shown here is derived from an EMBL/GenBank/DDBJ whole genome shotgun (WGS) entry which is preliminary data.</text>
</comment>
<dbReference type="STRING" id="33114.A0A2G2WKV5"/>
<dbReference type="OrthoDB" id="2275718at2759"/>
<evidence type="ECO:0000259" key="1">
    <source>
        <dbReference type="SMART" id="SM01272"/>
    </source>
</evidence>
<evidence type="ECO:0000313" key="3">
    <source>
        <dbReference type="Proteomes" id="UP000224567"/>
    </source>
</evidence>
<dbReference type="GO" id="GO:0010494">
    <property type="term" value="C:cytoplasmic stress granule"/>
    <property type="evidence" value="ECO:0007669"/>
    <property type="project" value="TreeGrafter"/>
</dbReference>
<reference evidence="2 3" key="1">
    <citation type="journal article" date="2017" name="Genome Biol.">
        <title>New reference genome sequences of hot pepper reveal the massive evolution of plant disease-resistance genes by retroduplication.</title>
        <authorList>
            <person name="Kim S."/>
            <person name="Park J."/>
            <person name="Yeom S.I."/>
            <person name="Kim Y.M."/>
            <person name="Seo E."/>
            <person name="Kim K.T."/>
            <person name="Kim M.S."/>
            <person name="Lee J.M."/>
            <person name="Cheong K."/>
            <person name="Shin H.S."/>
            <person name="Kim S.B."/>
            <person name="Han K."/>
            <person name="Lee J."/>
            <person name="Park M."/>
            <person name="Lee H.A."/>
            <person name="Lee H.Y."/>
            <person name="Lee Y."/>
            <person name="Oh S."/>
            <person name="Lee J.H."/>
            <person name="Choi E."/>
            <person name="Choi E."/>
            <person name="Lee S.E."/>
            <person name="Jeon J."/>
            <person name="Kim H."/>
            <person name="Choi G."/>
            <person name="Song H."/>
            <person name="Lee J."/>
            <person name="Lee S.C."/>
            <person name="Kwon J.K."/>
            <person name="Lee H.Y."/>
            <person name="Koo N."/>
            <person name="Hong Y."/>
            <person name="Kim R.W."/>
            <person name="Kang W.H."/>
            <person name="Huh J.H."/>
            <person name="Kang B.C."/>
            <person name="Yang T.J."/>
            <person name="Lee Y.H."/>
            <person name="Bennetzen J.L."/>
            <person name="Choi D."/>
        </authorList>
    </citation>
    <scope>NUCLEOTIDE SEQUENCE [LARGE SCALE GENOMIC DNA]</scope>
    <source>
        <strain evidence="3">cv. PBC81</strain>
    </source>
</reference>
<dbReference type="PANTHER" id="PTHR12854:SF7">
    <property type="entry name" value="ATAXIN-2 HOMOLOG"/>
    <property type="match status" value="1"/>
</dbReference>
<organism evidence="2 3">
    <name type="scientific">Capsicum baccatum</name>
    <name type="common">Peruvian pepper</name>
    <dbReference type="NCBI Taxonomy" id="33114"/>
    <lineage>
        <taxon>Eukaryota</taxon>
        <taxon>Viridiplantae</taxon>
        <taxon>Streptophyta</taxon>
        <taxon>Embryophyta</taxon>
        <taxon>Tracheophyta</taxon>
        <taxon>Spermatophyta</taxon>
        <taxon>Magnoliopsida</taxon>
        <taxon>eudicotyledons</taxon>
        <taxon>Gunneridae</taxon>
        <taxon>Pentapetalae</taxon>
        <taxon>asterids</taxon>
        <taxon>lamiids</taxon>
        <taxon>Solanales</taxon>
        <taxon>Solanaceae</taxon>
        <taxon>Solanoideae</taxon>
        <taxon>Capsiceae</taxon>
        <taxon>Capsicum</taxon>
    </lineage>
</organism>
<protein>
    <submittedName>
        <fullName evidence="2">Polyadenylate-binding protein-interacting protein 4</fullName>
    </submittedName>
</protein>
<proteinExistence type="predicted"/>
<name>A0A2G2WKV5_CAPBA</name>
<reference evidence="3" key="2">
    <citation type="journal article" date="2017" name="J. Anim. Genet.">
        <title>Multiple reference genome sequences of hot pepper reveal the massive evolution of plant disease resistance genes by retroduplication.</title>
        <authorList>
            <person name="Kim S."/>
            <person name="Park J."/>
            <person name="Yeom S.-I."/>
            <person name="Kim Y.-M."/>
            <person name="Seo E."/>
            <person name="Kim K.-T."/>
            <person name="Kim M.-S."/>
            <person name="Lee J.M."/>
            <person name="Cheong K."/>
            <person name="Shin H.-S."/>
            <person name="Kim S.-B."/>
            <person name="Han K."/>
            <person name="Lee J."/>
            <person name="Park M."/>
            <person name="Lee H.-A."/>
            <person name="Lee H.-Y."/>
            <person name="Lee Y."/>
            <person name="Oh S."/>
            <person name="Lee J.H."/>
            <person name="Choi E."/>
            <person name="Choi E."/>
            <person name="Lee S.E."/>
            <person name="Jeon J."/>
            <person name="Kim H."/>
            <person name="Choi G."/>
            <person name="Song H."/>
            <person name="Lee J."/>
            <person name="Lee S.-C."/>
            <person name="Kwon J.-K."/>
            <person name="Lee H.-Y."/>
            <person name="Koo N."/>
            <person name="Hong Y."/>
            <person name="Kim R.W."/>
            <person name="Kang W.-H."/>
            <person name="Huh J.H."/>
            <person name="Kang B.-C."/>
            <person name="Yang T.-J."/>
            <person name="Lee Y.-H."/>
            <person name="Bennetzen J.L."/>
            <person name="Choi D."/>
        </authorList>
    </citation>
    <scope>NUCLEOTIDE SEQUENCE [LARGE SCALE GENOMIC DNA]</scope>
    <source>
        <strain evidence="3">cv. PBC81</strain>
    </source>
</reference>
<dbReference type="SMART" id="SM01272">
    <property type="entry name" value="LsmAD"/>
    <property type="match status" value="1"/>
</dbReference>